<dbReference type="InterPro" id="IPR006566">
    <property type="entry name" value="FBD"/>
</dbReference>
<feature type="transmembrane region" description="Helical" evidence="1">
    <location>
        <begin position="164"/>
        <end position="187"/>
    </location>
</feature>
<dbReference type="Pfam" id="PF24758">
    <property type="entry name" value="LRR_At5g56370"/>
    <property type="match status" value="3"/>
</dbReference>
<dbReference type="OrthoDB" id="1274461at2759"/>
<dbReference type="PROSITE" id="PS50181">
    <property type="entry name" value="FBOX"/>
    <property type="match status" value="2"/>
</dbReference>
<dbReference type="InterPro" id="IPR055411">
    <property type="entry name" value="LRR_FXL15/At3g58940/PEG3-like"/>
</dbReference>
<evidence type="ECO:0000256" key="1">
    <source>
        <dbReference type="SAM" id="Phobius"/>
    </source>
</evidence>
<organism evidence="3 4">
    <name type="scientific">Solanum commersonii</name>
    <name type="common">Commerson's wild potato</name>
    <name type="synonym">Commerson's nightshade</name>
    <dbReference type="NCBI Taxonomy" id="4109"/>
    <lineage>
        <taxon>Eukaryota</taxon>
        <taxon>Viridiplantae</taxon>
        <taxon>Streptophyta</taxon>
        <taxon>Embryophyta</taxon>
        <taxon>Tracheophyta</taxon>
        <taxon>Spermatophyta</taxon>
        <taxon>Magnoliopsida</taxon>
        <taxon>eudicotyledons</taxon>
        <taxon>Gunneridae</taxon>
        <taxon>Pentapetalae</taxon>
        <taxon>asterids</taxon>
        <taxon>lamiids</taxon>
        <taxon>Solanales</taxon>
        <taxon>Solanaceae</taxon>
        <taxon>Solanoideae</taxon>
        <taxon>Solaneae</taxon>
        <taxon>Solanum</taxon>
    </lineage>
</organism>
<keyword evidence="4" id="KW-1185">Reference proteome</keyword>
<dbReference type="SUPFAM" id="SSF52047">
    <property type="entry name" value="RNI-like"/>
    <property type="match status" value="3"/>
</dbReference>
<dbReference type="SUPFAM" id="SSF81383">
    <property type="entry name" value="F-box domain"/>
    <property type="match status" value="2"/>
</dbReference>
<evidence type="ECO:0000259" key="2">
    <source>
        <dbReference type="PROSITE" id="PS50181"/>
    </source>
</evidence>
<keyword evidence="1" id="KW-1133">Transmembrane helix</keyword>
<protein>
    <recommendedName>
        <fullName evidence="2">F-box domain-containing protein</fullName>
    </recommendedName>
</protein>
<feature type="domain" description="F-box" evidence="2">
    <location>
        <begin position="697"/>
        <end position="750"/>
    </location>
</feature>
<dbReference type="EMBL" id="JACXVP010000005">
    <property type="protein sequence ID" value="KAG5603683.1"/>
    <property type="molecule type" value="Genomic_DNA"/>
</dbReference>
<comment type="caution">
    <text evidence="3">The sequence shown here is derived from an EMBL/GenBank/DDBJ whole genome shotgun (WGS) entry which is preliminary data.</text>
</comment>
<dbReference type="InterPro" id="IPR001810">
    <property type="entry name" value="F-box_dom"/>
</dbReference>
<reference evidence="3 4" key="1">
    <citation type="submission" date="2020-09" db="EMBL/GenBank/DDBJ databases">
        <title>De no assembly of potato wild relative species, Solanum commersonii.</title>
        <authorList>
            <person name="Cho K."/>
        </authorList>
    </citation>
    <scope>NUCLEOTIDE SEQUENCE [LARGE SCALE GENOMIC DNA]</scope>
    <source>
        <strain evidence="3">LZ3.2</strain>
        <tissue evidence="3">Leaf</tissue>
    </source>
</reference>
<evidence type="ECO:0000313" key="3">
    <source>
        <dbReference type="EMBL" id="KAG5603683.1"/>
    </source>
</evidence>
<dbReference type="PANTHER" id="PTHR31639">
    <property type="entry name" value="F-BOX PROTEIN-LIKE"/>
    <property type="match status" value="1"/>
</dbReference>
<dbReference type="Pfam" id="PF00646">
    <property type="entry name" value="F-box"/>
    <property type="match status" value="2"/>
</dbReference>
<dbReference type="InterPro" id="IPR032675">
    <property type="entry name" value="LRR_dom_sf"/>
</dbReference>
<sequence length="1550" mass="176556">MVFNILFFNSRRINHINCLVHFSHAESSLLFNSAFKGFSELVSLELYEVTISSEMLGSLISHSLLLEKLVLQISSILDHIHPKLKSFNFTGDIHILSLGKAPFLVNTAATLKAGKHISNSKAFLSSPLNCLKCLCLSEICLDESVELSFALCLYLQDIQMTFSFIFYLWFFICGDYLLMFNLINYIFNLSYVDCSNDFSQSFFLRCDIESILRSVKFEGITGKKTEMELVKLLLAKSPMLVRMLIQPNKENGSAETRLKVLTEISKFPMASPKAEVDYNSGCLLRDVVRTSTLSKDWQYTCRRIPQVKFDQTVWETPEDLTSPTIGFIPILHSFFRFHIGITLKVTLDIISLKVCPNVDRLIFLLDTNFIQHFVLKLPFTYPPYSLPYFFFYCSALRHLYLMECEIHVPSFFQGFNKLISLKLKSVTLSSDTFEGLISNCPLLEDLVLKDIHNPYLMSISAPKLRSFVFRGDIQLIYLENVPYLSNILYVPRDLVLEDEDDFANIFSYIPALECFSWDHFEVDIGSTEFIPTRLPSALDCLKRLFISWITLGEFFELSFTLCLLRSSPNLEEIEIKVVTNGCILSDGDYFESVPQEVVDEIPASFSDMAFNHLRTVKFYDVLLEEGEMQLIKVLLAKSPALVKMEIKPRQMETKKSLKVLVEITKFQRASSKAEVVFLLQSFDIMPRNGKKQLLPPSDVLSNLPDSVVDDILMRLPLRNVVRTSILSKKWRYNWCRLPQLKLDQTLWKTTEDLMSPTIGFTIILCRLFAVHAGPITKFTLDIPDLITCPTIDHLIYFLSRNGIQHLVLKFPLGNTYKLPSSFFISSSLMHLTLTRCQTSPPPIFKGFDRLINLKLRRAIISSESLGSLISHCPLLKNLELTYLDNSNPVEISAPKLKSFVFRGNIHIIHLNTVPLLSNVSYKPKEFSVEAEHDLGKIFEFIPALKNLWWKHDFVHDVHVGPAEVIATRLPYALNRLKCLNICCITLGEFFDLSFALCLIRSSPNLKEFGIEVVNDVYGYLDGDYDEPVPQDAVDDIPASFLDMTLNNLRTVKIYGVTGAAAEIKLIKVLLAKSPTLVRMVIRPCVMEDKESFKVVAEITKFPRASSKAEVVYGILVSNHLILCLKMKKKQLIPLSDVLSNLPDSVIDDILMSLPLRYAVRTSILSKKWRYNWCRLPQLKLDQTLWETAEDLISPTIGFTNILCHFLTLHTGPITKFILDIPDIETCPNIDHLIYFLSRNGIQHLVLKPPFSSKPYKLPSSFFTCSQLRHLFLRECLIRPPPVFKGFDKLISLELIEVKISSALLGSLISHCPLLEHLVLQHDAITDHIEISAPKLRSFIFTGSINFLHLKNAPLLSKVSYEPTEFRVKAEHDVCKIFESIPALENLCWINDCVQDLRVGPAEVIPTRLPYALHCLKRLYISGITLGEFFDVSFALCLIRSSPNLEEIEIEMYVVSDEDYFVHVPREAADEIHASFSDMTFNHLRTIKLSNVAGAGAEMQLIKVLLAKSPALVKMVIDPYRMKAEKSLKVLTEITNFQRASSKAQVGYNVD</sequence>
<dbReference type="SMART" id="SM00579">
    <property type="entry name" value="FBD"/>
    <property type="match status" value="4"/>
</dbReference>
<dbReference type="Proteomes" id="UP000824120">
    <property type="component" value="Chromosome 5"/>
</dbReference>
<name>A0A9J5YSE3_SOLCO</name>
<proteinExistence type="predicted"/>
<keyword evidence="1" id="KW-0812">Transmembrane</keyword>
<keyword evidence="1" id="KW-0472">Membrane</keyword>
<dbReference type="PANTHER" id="PTHR31639:SF310">
    <property type="entry name" value="F-BOX DOMAIN-CONTAINING PROTEIN"/>
    <property type="match status" value="1"/>
</dbReference>
<dbReference type="Gene3D" id="3.80.10.10">
    <property type="entry name" value="Ribonuclease Inhibitor"/>
    <property type="match status" value="3"/>
</dbReference>
<gene>
    <name evidence="3" type="ORF">H5410_025175</name>
</gene>
<dbReference type="InterPro" id="IPR036047">
    <property type="entry name" value="F-box-like_dom_sf"/>
</dbReference>
<dbReference type="SMART" id="SM00256">
    <property type="entry name" value="FBOX"/>
    <property type="match status" value="2"/>
</dbReference>
<feature type="domain" description="F-box" evidence="2">
    <location>
        <begin position="1135"/>
        <end position="1188"/>
    </location>
</feature>
<evidence type="ECO:0000313" key="4">
    <source>
        <dbReference type="Proteomes" id="UP000824120"/>
    </source>
</evidence>
<accession>A0A9J5YSE3</accession>